<gene>
    <name evidence="7" type="ORF">M5D96_000716</name>
</gene>
<dbReference type="AlphaFoldDB" id="A0A9P9YWT7"/>
<dbReference type="Gene3D" id="2.40.10.10">
    <property type="entry name" value="Trypsin-like serine proteases"/>
    <property type="match status" value="2"/>
</dbReference>
<keyword evidence="5" id="KW-1015">Disulfide bond</keyword>
<evidence type="ECO:0000259" key="6">
    <source>
        <dbReference type="PROSITE" id="PS50240"/>
    </source>
</evidence>
<dbReference type="PANTHER" id="PTHR24276:SF94">
    <property type="entry name" value="AT20289P-RELATED"/>
    <property type="match status" value="1"/>
</dbReference>
<dbReference type="GO" id="GO:0004252">
    <property type="term" value="F:serine-type endopeptidase activity"/>
    <property type="evidence" value="ECO:0007669"/>
    <property type="project" value="InterPro"/>
</dbReference>
<keyword evidence="8" id="KW-1185">Reference proteome</keyword>
<keyword evidence="2" id="KW-0732">Signal</keyword>
<dbReference type="EMBL" id="JAMKOV010000001">
    <property type="protein sequence ID" value="KAI8044547.1"/>
    <property type="molecule type" value="Genomic_DNA"/>
</dbReference>
<dbReference type="PANTHER" id="PTHR24276">
    <property type="entry name" value="POLYSERASE-RELATED"/>
    <property type="match status" value="1"/>
</dbReference>
<dbReference type="SUPFAM" id="SSF50494">
    <property type="entry name" value="Trypsin-like serine proteases"/>
    <property type="match status" value="1"/>
</dbReference>
<comment type="caution">
    <text evidence="7">The sequence shown here is derived from an EMBL/GenBank/DDBJ whole genome shotgun (WGS) entry which is preliminary data.</text>
</comment>
<proteinExistence type="predicted"/>
<keyword evidence="4" id="KW-0720">Serine protease</keyword>
<dbReference type="InterPro" id="IPR001254">
    <property type="entry name" value="Trypsin_dom"/>
</dbReference>
<dbReference type="InterPro" id="IPR050430">
    <property type="entry name" value="Peptidase_S1"/>
</dbReference>
<keyword evidence="1" id="KW-0645">Protease</keyword>
<evidence type="ECO:0000256" key="1">
    <source>
        <dbReference type="ARBA" id="ARBA00022670"/>
    </source>
</evidence>
<evidence type="ECO:0000313" key="7">
    <source>
        <dbReference type="EMBL" id="KAI8044547.1"/>
    </source>
</evidence>
<evidence type="ECO:0000256" key="3">
    <source>
        <dbReference type="ARBA" id="ARBA00022801"/>
    </source>
</evidence>
<feature type="domain" description="Peptidase S1" evidence="6">
    <location>
        <begin position="49"/>
        <end position="276"/>
    </location>
</feature>
<reference evidence="7" key="1">
    <citation type="journal article" date="2023" name="Genome Biol. Evol.">
        <title>Long-read-based Genome Assembly of Drosophila gunungcola Reveals Fewer Chemosensory Genes in Flower-breeding Species.</title>
        <authorList>
            <person name="Negi A."/>
            <person name="Liao B.Y."/>
            <person name="Yeh S.D."/>
        </authorList>
    </citation>
    <scope>NUCLEOTIDE SEQUENCE</scope>
    <source>
        <strain evidence="7">Sukarami</strain>
    </source>
</reference>
<evidence type="ECO:0000313" key="8">
    <source>
        <dbReference type="Proteomes" id="UP001059596"/>
    </source>
</evidence>
<dbReference type="PROSITE" id="PS50240">
    <property type="entry name" value="TRYPSIN_DOM"/>
    <property type="match status" value="1"/>
</dbReference>
<organism evidence="7 8">
    <name type="scientific">Drosophila gunungcola</name>
    <name type="common">fruit fly</name>
    <dbReference type="NCBI Taxonomy" id="103775"/>
    <lineage>
        <taxon>Eukaryota</taxon>
        <taxon>Metazoa</taxon>
        <taxon>Ecdysozoa</taxon>
        <taxon>Arthropoda</taxon>
        <taxon>Hexapoda</taxon>
        <taxon>Insecta</taxon>
        <taxon>Pterygota</taxon>
        <taxon>Neoptera</taxon>
        <taxon>Endopterygota</taxon>
        <taxon>Diptera</taxon>
        <taxon>Brachycera</taxon>
        <taxon>Muscomorpha</taxon>
        <taxon>Ephydroidea</taxon>
        <taxon>Drosophilidae</taxon>
        <taxon>Drosophila</taxon>
        <taxon>Sophophora</taxon>
    </lineage>
</organism>
<protein>
    <recommendedName>
        <fullName evidence="6">Peptidase S1 domain-containing protein</fullName>
    </recommendedName>
</protein>
<dbReference type="InterPro" id="IPR009003">
    <property type="entry name" value="Peptidase_S1_PA"/>
</dbReference>
<dbReference type="Proteomes" id="UP001059596">
    <property type="component" value="Chromosome 3R"/>
</dbReference>
<evidence type="ECO:0000256" key="5">
    <source>
        <dbReference type="ARBA" id="ARBA00023157"/>
    </source>
</evidence>
<dbReference type="GO" id="GO:0006508">
    <property type="term" value="P:proteolysis"/>
    <property type="evidence" value="ECO:0007669"/>
    <property type="project" value="UniProtKB-KW"/>
</dbReference>
<accession>A0A9P9YWT7</accession>
<sequence length="339" mass="38828">MWMKKYEENYHRPTYYNRHHPVRNHVNYDREALDSRSKPVPKHTGTRQPFNVDTDQSYYVSVLNEGSVICSGALISHRMVITSTHCFLTPGSDATYEFAAKRMTILTAADAPPHPTPHQVLAFFMPVNRRDGIVNYVALLALAQKLDRYTYRYIPLNRKIPREGDQVIMAFVDSPEYHISHYITRVLNYDRCRVYYGLKELFHVSTFETGLFCVRNKRHSLKSTCFTRPGDPLIVDNKLAGINIYGEHCDEDVDSVNMDIYLPIRGVIPFIQTATDALRAFTGTGPFNESNLGHLSPLLKSLANKSPNIYVGNKVPKIPFDDPRNGGEQIFEVVYDDNY</sequence>
<name>A0A9P9YWT7_9MUSC</name>
<evidence type="ECO:0000256" key="4">
    <source>
        <dbReference type="ARBA" id="ARBA00022825"/>
    </source>
</evidence>
<dbReference type="Pfam" id="PF00089">
    <property type="entry name" value="Trypsin"/>
    <property type="match status" value="1"/>
</dbReference>
<keyword evidence="3" id="KW-0378">Hydrolase</keyword>
<evidence type="ECO:0000256" key="2">
    <source>
        <dbReference type="ARBA" id="ARBA00022729"/>
    </source>
</evidence>
<dbReference type="InterPro" id="IPR043504">
    <property type="entry name" value="Peptidase_S1_PA_chymotrypsin"/>
</dbReference>